<dbReference type="EMBL" id="CP134186">
    <property type="protein sequence ID" value="WPB00213.1"/>
    <property type="molecule type" value="Genomic_DNA"/>
</dbReference>
<dbReference type="PANTHER" id="PTHR42085">
    <property type="entry name" value="F-BOX DOMAIN-CONTAINING PROTEIN"/>
    <property type="match status" value="1"/>
</dbReference>
<gene>
    <name evidence="1" type="ORF">CB0940_03045</name>
    <name evidence="2" type="ORF">RHO25_004832</name>
</gene>
<dbReference type="InterPro" id="IPR038883">
    <property type="entry name" value="AN11006-like"/>
</dbReference>
<keyword evidence="4" id="KW-1185">Reference proteome</keyword>
<evidence type="ECO:0000313" key="2">
    <source>
        <dbReference type="EMBL" id="WPB00213.1"/>
    </source>
</evidence>
<reference evidence="1 3" key="1">
    <citation type="submission" date="2015-10" db="EMBL/GenBank/DDBJ databases">
        <title>The cercosporin biosynthetic gene cluster was horizontally transferred to several fungal lineages and shown to be expanded in Cercospora beticola based on microsynteny with recipient genomes.</title>
        <authorList>
            <person name="De Jonge R."/>
            <person name="Ebert M.K."/>
            <person name="Suttle J.C."/>
            <person name="Jurick Ii W.M."/>
            <person name="Secor G.A."/>
            <person name="Thomma B.P."/>
            <person name="Van De Peer Y."/>
            <person name="Bolton M.D."/>
        </authorList>
    </citation>
    <scope>NUCLEOTIDE SEQUENCE [LARGE SCALE GENOMIC DNA]</scope>
    <source>
        <strain evidence="1 3">09-40</strain>
    </source>
</reference>
<organism evidence="1 3">
    <name type="scientific">Cercospora beticola</name>
    <name type="common">Sugarbeet leaf spot fungus</name>
    <dbReference type="NCBI Taxonomy" id="122368"/>
    <lineage>
        <taxon>Eukaryota</taxon>
        <taxon>Fungi</taxon>
        <taxon>Dikarya</taxon>
        <taxon>Ascomycota</taxon>
        <taxon>Pezizomycotina</taxon>
        <taxon>Dothideomycetes</taxon>
        <taxon>Dothideomycetidae</taxon>
        <taxon>Mycosphaerellales</taxon>
        <taxon>Mycosphaerellaceae</taxon>
        <taxon>Cercospora</taxon>
    </lineage>
</organism>
<dbReference type="Proteomes" id="UP000230605">
    <property type="component" value="Chromosome 3"/>
</dbReference>
<evidence type="ECO:0008006" key="5">
    <source>
        <dbReference type="Google" id="ProtNLM"/>
    </source>
</evidence>
<protein>
    <recommendedName>
        <fullName evidence="5">F-box domain-containing protein</fullName>
    </recommendedName>
</protein>
<accession>A0A2G5I3M2</accession>
<evidence type="ECO:0000313" key="4">
    <source>
        <dbReference type="Proteomes" id="UP001302367"/>
    </source>
</evidence>
<proteinExistence type="predicted"/>
<sequence>MEASHFLNLPTELRLVILEHLLADTNTLAIGGYYAPSFIPSSTPPAVFSSDITQKTQALQPAISLTSRQLREESLPIFYRQNRFLLALHYRRARSEVVNWIESVASNASIAENLWKVTVKHRFGILDYRGTIDFDFQHFSILGPELWFNSIPPLYIKEVKDIIERARQQNFSKGLHDSGELRIETLRQLVEVLGVVID</sequence>
<evidence type="ECO:0000313" key="3">
    <source>
        <dbReference type="Proteomes" id="UP000230605"/>
    </source>
</evidence>
<dbReference type="AlphaFoldDB" id="A0A2G5I3M2"/>
<reference evidence="2 4" key="2">
    <citation type="submission" date="2023-09" db="EMBL/GenBank/DDBJ databases">
        <title>Complete-Gapless Cercospora beticola genome.</title>
        <authorList>
            <person name="Wyatt N.A."/>
            <person name="Spanner R.E."/>
            <person name="Bolton M.D."/>
        </authorList>
    </citation>
    <scope>NUCLEOTIDE SEQUENCE [LARGE SCALE GENOMIC DNA]</scope>
    <source>
        <strain evidence="2">Cb09-40</strain>
    </source>
</reference>
<dbReference type="PANTHER" id="PTHR42085:SF1">
    <property type="entry name" value="F-BOX DOMAIN-CONTAINING PROTEIN"/>
    <property type="match status" value="1"/>
</dbReference>
<evidence type="ECO:0000313" key="1">
    <source>
        <dbReference type="EMBL" id="PIA99397.1"/>
    </source>
</evidence>
<dbReference type="EMBL" id="LKMD01000101">
    <property type="protein sequence ID" value="PIA99397.1"/>
    <property type="molecule type" value="Genomic_DNA"/>
</dbReference>
<name>A0A2G5I3M2_CERBT</name>
<dbReference type="Proteomes" id="UP001302367">
    <property type="component" value="Chromosome 3"/>
</dbReference>
<dbReference type="OrthoDB" id="3636127at2759"/>